<reference evidence="4" key="1">
    <citation type="submission" date="2018-11" db="EMBL/GenBank/DDBJ databases">
        <authorList>
            <person name="Grassa J C."/>
        </authorList>
    </citation>
    <scope>NUCLEOTIDE SEQUENCE [LARGE SCALE GENOMIC DNA]</scope>
</reference>
<sequence>MRFRKGSKVEVLSKKEMPSGSWQCAEIISGNGHNYNVRYDGLGSNTVVERVSRKDIRPCPPSLDVSDDFLCGDVVEFFHNFSWKMATILKVLGTKYVLLRLVGSSQEYKATKLDIRVRQSWQDDQWIVIGKESQFSSSKTPKRGFSYCNSQADVHARTSQKCRVVDNGGICHRVFKNHSVLAEQADAALPRDMQGEKELASFNIRRTCLPEVSLEKKQSGNVGYSVAVNRESDDTNSIASSVGSCSISSNNYYSSPGRVTASPVVDLNYNNAESLCHSRYEDGNCLLPRNNELADEIHRLELHAYRCTIEVLHASGPLSWEQEELMTNLRLSLHISNDEHLLEIRNLVSADTSVHLR</sequence>
<name>A0A803NX11_CANSA</name>
<dbReference type="SMART" id="SM00743">
    <property type="entry name" value="Agenet"/>
    <property type="match status" value="2"/>
</dbReference>
<evidence type="ECO:0000313" key="4">
    <source>
        <dbReference type="EnsemblPlants" id="cds.evm.model.02.2256"/>
    </source>
</evidence>
<dbReference type="InterPro" id="IPR036142">
    <property type="entry name" value="ENT_dom-like_sf"/>
</dbReference>
<dbReference type="Pfam" id="PF05641">
    <property type="entry name" value="Agenet"/>
    <property type="match status" value="1"/>
</dbReference>
<keyword evidence="2" id="KW-0539">Nucleus</keyword>
<dbReference type="AlphaFoldDB" id="A0A803NX11"/>
<reference evidence="4" key="2">
    <citation type="submission" date="2021-03" db="UniProtKB">
        <authorList>
            <consortium name="EnsemblPlants"/>
        </authorList>
    </citation>
    <scope>IDENTIFICATION</scope>
</reference>
<keyword evidence="5" id="KW-1185">Reference proteome</keyword>
<dbReference type="EnsemblPlants" id="evm.model.02.2256">
    <property type="protein sequence ID" value="cds.evm.model.02.2256"/>
    <property type="gene ID" value="evm.TU.02.2256"/>
</dbReference>
<evidence type="ECO:0000259" key="3">
    <source>
        <dbReference type="PROSITE" id="PS51138"/>
    </source>
</evidence>
<dbReference type="Gramene" id="evm.model.02.2256">
    <property type="protein sequence ID" value="cds.evm.model.02.2256"/>
    <property type="gene ID" value="evm.TU.02.2256"/>
</dbReference>
<dbReference type="InterPro" id="IPR005491">
    <property type="entry name" value="ENT_dom"/>
</dbReference>
<dbReference type="GO" id="GO:0005634">
    <property type="term" value="C:nucleus"/>
    <property type="evidence" value="ECO:0007669"/>
    <property type="project" value="UniProtKB-SubCell"/>
</dbReference>
<dbReference type="Pfam" id="PF03735">
    <property type="entry name" value="ENT"/>
    <property type="match status" value="1"/>
</dbReference>
<dbReference type="Gene3D" id="1.10.1240.40">
    <property type="entry name" value="ENT domain"/>
    <property type="match status" value="1"/>
</dbReference>
<accession>A0A803NX11</accession>
<dbReference type="OMA" id="DNEWIMI"/>
<dbReference type="Gene3D" id="2.30.30.140">
    <property type="match status" value="1"/>
</dbReference>
<feature type="domain" description="ENT" evidence="3">
    <location>
        <begin position="293"/>
        <end position="357"/>
    </location>
</feature>
<dbReference type="Proteomes" id="UP000596661">
    <property type="component" value="Chromosome 2"/>
</dbReference>
<proteinExistence type="predicted"/>
<evidence type="ECO:0000256" key="2">
    <source>
        <dbReference type="ARBA" id="ARBA00023242"/>
    </source>
</evidence>
<dbReference type="InterPro" id="IPR014002">
    <property type="entry name" value="Agenet_dom_plant"/>
</dbReference>
<evidence type="ECO:0000313" key="5">
    <source>
        <dbReference type="Proteomes" id="UP000596661"/>
    </source>
</evidence>
<dbReference type="PANTHER" id="PTHR31917">
    <property type="entry name" value="AGENET DOMAIN-CONTAINING PROTEIN-RELATED"/>
    <property type="match status" value="1"/>
</dbReference>
<dbReference type="InterPro" id="IPR008395">
    <property type="entry name" value="Agenet-like_dom"/>
</dbReference>
<dbReference type="PANTHER" id="PTHR31917:SF5">
    <property type="entry name" value="OS02G0204500 PROTEIN"/>
    <property type="match status" value="1"/>
</dbReference>
<dbReference type="SMART" id="SM01191">
    <property type="entry name" value="ENT"/>
    <property type="match status" value="1"/>
</dbReference>
<dbReference type="SUPFAM" id="SSF158639">
    <property type="entry name" value="ENT-like"/>
    <property type="match status" value="1"/>
</dbReference>
<evidence type="ECO:0000256" key="1">
    <source>
        <dbReference type="ARBA" id="ARBA00004123"/>
    </source>
</evidence>
<organism evidence="4 5">
    <name type="scientific">Cannabis sativa</name>
    <name type="common">Hemp</name>
    <name type="synonym">Marijuana</name>
    <dbReference type="NCBI Taxonomy" id="3483"/>
    <lineage>
        <taxon>Eukaryota</taxon>
        <taxon>Viridiplantae</taxon>
        <taxon>Streptophyta</taxon>
        <taxon>Embryophyta</taxon>
        <taxon>Tracheophyta</taxon>
        <taxon>Spermatophyta</taxon>
        <taxon>Magnoliopsida</taxon>
        <taxon>eudicotyledons</taxon>
        <taxon>Gunneridae</taxon>
        <taxon>Pentapetalae</taxon>
        <taxon>rosids</taxon>
        <taxon>fabids</taxon>
        <taxon>Rosales</taxon>
        <taxon>Cannabaceae</taxon>
        <taxon>Cannabis</taxon>
    </lineage>
</organism>
<dbReference type="PROSITE" id="PS51138">
    <property type="entry name" value="ENT"/>
    <property type="match status" value="1"/>
</dbReference>
<comment type="subcellular location">
    <subcellularLocation>
        <location evidence="1">Nucleus</location>
    </subcellularLocation>
</comment>
<dbReference type="EMBL" id="UZAU01000235">
    <property type="status" value="NOT_ANNOTATED_CDS"/>
    <property type="molecule type" value="Genomic_DNA"/>
</dbReference>
<protein>
    <recommendedName>
        <fullName evidence="3">ENT domain-containing protein</fullName>
    </recommendedName>
</protein>